<gene>
    <name evidence="3" type="ORF">ACFMB1_07010</name>
</gene>
<feature type="transmembrane region" description="Helical" evidence="1">
    <location>
        <begin position="35"/>
        <end position="51"/>
    </location>
</feature>
<organism evidence="3 4">
    <name type="scientific">Hyphococcus aureus</name>
    <dbReference type="NCBI Taxonomy" id="2666033"/>
    <lineage>
        <taxon>Bacteria</taxon>
        <taxon>Pseudomonadati</taxon>
        <taxon>Pseudomonadota</taxon>
        <taxon>Alphaproteobacteria</taxon>
        <taxon>Parvularculales</taxon>
        <taxon>Parvularculaceae</taxon>
        <taxon>Hyphococcus</taxon>
    </lineage>
</organism>
<dbReference type="InterPro" id="IPR058058">
    <property type="entry name" value="CBU_0592-like"/>
</dbReference>
<feature type="transmembrane region" description="Helical" evidence="1">
    <location>
        <begin position="6"/>
        <end position="23"/>
    </location>
</feature>
<feature type="transmembrane region" description="Helical" evidence="1">
    <location>
        <begin position="57"/>
        <end position="79"/>
    </location>
</feature>
<protein>
    <recommendedName>
        <fullName evidence="2">CBU-0592-like domain-containing protein</fullName>
    </recommendedName>
</protein>
<dbReference type="Pfam" id="PF26604">
    <property type="entry name" value="CBU_0592"/>
    <property type="match status" value="1"/>
</dbReference>
<evidence type="ECO:0000313" key="4">
    <source>
        <dbReference type="Proteomes" id="UP001596116"/>
    </source>
</evidence>
<keyword evidence="1" id="KW-0472">Membrane</keyword>
<evidence type="ECO:0000259" key="2">
    <source>
        <dbReference type="Pfam" id="PF26604"/>
    </source>
</evidence>
<dbReference type="Proteomes" id="UP001596116">
    <property type="component" value="Unassembled WGS sequence"/>
</dbReference>
<sequence length="83" mass="9041">MQLALPDFVGFAGVSLVVGTYFLSQVGRMDVRQPLYPALNGIGALLILFSLSHTFNAASFVIEMFWLLISGVGLARALFFKSK</sequence>
<proteinExistence type="predicted"/>
<name>A0ABW1KX95_9PROT</name>
<comment type="caution">
    <text evidence="3">The sequence shown here is derived from an EMBL/GenBank/DDBJ whole genome shotgun (WGS) entry which is preliminary data.</text>
</comment>
<evidence type="ECO:0000256" key="1">
    <source>
        <dbReference type="SAM" id="Phobius"/>
    </source>
</evidence>
<reference evidence="3 4" key="1">
    <citation type="submission" date="2024-09" db="EMBL/GenBank/DDBJ databases">
        <authorList>
            <person name="Zhang Z.-H."/>
        </authorList>
    </citation>
    <scope>NUCLEOTIDE SEQUENCE [LARGE SCALE GENOMIC DNA]</scope>
    <source>
        <strain evidence="3 4">HHTR114</strain>
    </source>
</reference>
<dbReference type="NCBIfam" id="NF047864">
    <property type="entry name" value="CBU_0592_membra"/>
    <property type="match status" value="1"/>
</dbReference>
<dbReference type="EMBL" id="JBHPON010000001">
    <property type="protein sequence ID" value="MFC6035288.1"/>
    <property type="molecule type" value="Genomic_DNA"/>
</dbReference>
<dbReference type="RefSeq" id="WP_379879387.1">
    <property type="nucleotide sequence ID" value="NZ_JBHPON010000001.1"/>
</dbReference>
<feature type="domain" description="CBU-0592-like" evidence="2">
    <location>
        <begin position="7"/>
        <end position="78"/>
    </location>
</feature>
<evidence type="ECO:0000313" key="3">
    <source>
        <dbReference type="EMBL" id="MFC6035288.1"/>
    </source>
</evidence>
<accession>A0ABW1KX95</accession>
<keyword evidence="1" id="KW-0812">Transmembrane</keyword>
<keyword evidence="1" id="KW-1133">Transmembrane helix</keyword>
<keyword evidence="4" id="KW-1185">Reference proteome</keyword>